<reference evidence="2" key="1">
    <citation type="journal article" date="2021" name="Nat. Commun.">
        <title>Genetic determinants of endophytism in the Arabidopsis root mycobiome.</title>
        <authorList>
            <person name="Mesny F."/>
            <person name="Miyauchi S."/>
            <person name="Thiergart T."/>
            <person name="Pickel B."/>
            <person name="Atanasova L."/>
            <person name="Karlsson M."/>
            <person name="Huettel B."/>
            <person name="Barry K.W."/>
            <person name="Haridas S."/>
            <person name="Chen C."/>
            <person name="Bauer D."/>
            <person name="Andreopoulos W."/>
            <person name="Pangilinan J."/>
            <person name="LaButti K."/>
            <person name="Riley R."/>
            <person name="Lipzen A."/>
            <person name="Clum A."/>
            <person name="Drula E."/>
            <person name="Henrissat B."/>
            <person name="Kohler A."/>
            <person name="Grigoriev I.V."/>
            <person name="Martin F.M."/>
            <person name="Hacquard S."/>
        </authorList>
    </citation>
    <scope>NUCLEOTIDE SEQUENCE</scope>
    <source>
        <strain evidence="2">MPI-CAGE-AT-0016</strain>
    </source>
</reference>
<dbReference type="EMBL" id="JAGPXD010000002">
    <property type="protein sequence ID" value="KAH7368511.1"/>
    <property type="molecule type" value="Genomic_DNA"/>
</dbReference>
<dbReference type="AlphaFoldDB" id="A0A8K0TKJ7"/>
<dbReference type="Proteomes" id="UP000813385">
    <property type="component" value="Unassembled WGS sequence"/>
</dbReference>
<evidence type="ECO:0000256" key="1">
    <source>
        <dbReference type="SAM" id="MobiDB-lite"/>
    </source>
</evidence>
<evidence type="ECO:0000313" key="3">
    <source>
        <dbReference type="Proteomes" id="UP000813385"/>
    </source>
</evidence>
<feature type="region of interest" description="Disordered" evidence="1">
    <location>
        <begin position="218"/>
        <end position="250"/>
    </location>
</feature>
<gene>
    <name evidence="2" type="ORF">B0T11DRAFT_64873</name>
</gene>
<keyword evidence="3" id="KW-1185">Reference proteome</keyword>
<sequence length="250" mass="27588">MKEAVMTSGSPRVCGCPRPQRCRVTTPCLGSEGGWRGGLLLVPLDRATGRSDEPCDHHPSMSDILRLDSTTTTTNMWPAAPIRGISWSSPPRDTKRRRDSYRSEIWVFLLPCILPPSSGQSVVVSISPRRDKAFIHLVTAQVRGANSEVGNFSITKIWTKVPTLPRKVTNAPPTWMSPLVPFVETQRPAHPCRNAAENDEKSNGQCNTAPVLQVSNPDADAKEEQRMSAFLPRVSQPPVPKIKTRRNPPP</sequence>
<accession>A0A8K0TKJ7</accession>
<name>A0A8K0TKJ7_9PEZI</name>
<comment type="caution">
    <text evidence="2">The sequence shown here is derived from an EMBL/GenBank/DDBJ whole genome shotgun (WGS) entry which is preliminary data.</text>
</comment>
<evidence type="ECO:0000313" key="2">
    <source>
        <dbReference type="EMBL" id="KAH7368511.1"/>
    </source>
</evidence>
<organism evidence="2 3">
    <name type="scientific">Plectosphaerella cucumerina</name>
    <dbReference type="NCBI Taxonomy" id="40658"/>
    <lineage>
        <taxon>Eukaryota</taxon>
        <taxon>Fungi</taxon>
        <taxon>Dikarya</taxon>
        <taxon>Ascomycota</taxon>
        <taxon>Pezizomycotina</taxon>
        <taxon>Sordariomycetes</taxon>
        <taxon>Hypocreomycetidae</taxon>
        <taxon>Glomerellales</taxon>
        <taxon>Plectosphaerellaceae</taxon>
        <taxon>Plectosphaerella</taxon>
    </lineage>
</organism>
<protein>
    <submittedName>
        <fullName evidence="2">Uncharacterized protein</fullName>
    </submittedName>
</protein>
<proteinExistence type="predicted"/>